<name>A0ABQ7FV74_DUNSA</name>
<protein>
    <submittedName>
        <fullName evidence="2">Uncharacterized protein</fullName>
    </submittedName>
</protein>
<proteinExistence type="predicted"/>
<gene>
    <name evidence="2" type="ORF">DUNSADRAFT_3781</name>
</gene>
<dbReference type="EMBL" id="MU071089">
    <property type="protein sequence ID" value="KAF5826280.1"/>
    <property type="molecule type" value="Genomic_DNA"/>
</dbReference>
<evidence type="ECO:0000313" key="2">
    <source>
        <dbReference type="EMBL" id="KAF5826280.1"/>
    </source>
</evidence>
<feature type="compositionally biased region" description="Basic and acidic residues" evidence="1">
    <location>
        <begin position="83"/>
        <end position="100"/>
    </location>
</feature>
<accession>A0ABQ7FV74</accession>
<evidence type="ECO:0000313" key="3">
    <source>
        <dbReference type="Proteomes" id="UP000815325"/>
    </source>
</evidence>
<sequence>MFLAAASINTKREVPCEPIDYLEDAVHHRGKSEPVFLIYRNGQKKATVEGADTPQLAQQIMTFTPANADMDDLEENPLYLARLDREKQARGEVGGKDAKGSKKGGKK</sequence>
<reference evidence="2" key="1">
    <citation type="submission" date="2017-08" db="EMBL/GenBank/DDBJ databases">
        <authorList>
            <person name="Polle J.E."/>
            <person name="Barry K."/>
            <person name="Cushman J."/>
            <person name="Schmutz J."/>
            <person name="Tran D."/>
            <person name="Hathwaick L.T."/>
            <person name="Yim W.C."/>
            <person name="Jenkins J."/>
            <person name="Mckie-Krisberg Z.M."/>
            <person name="Prochnik S."/>
            <person name="Lindquist E."/>
            <person name="Dockter R.B."/>
            <person name="Adam C."/>
            <person name="Molina H."/>
            <person name="Bunkerborg J."/>
            <person name="Jin E."/>
            <person name="Buchheim M."/>
            <person name="Magnuson J."/>
        </authorList>
    </citation>
    <scope>NUCLEOTIDE SEQUENCE</scope>
    <source>
        <strain evidence="2">CCAP 19/18</strain>
    </source>
</reference>
<evidence type="ECO:0000256" key="1">
    <source>
        <dbReference type="SAM" id="MobiDB-lite"/>
    </source>
</evidence>
<comment type="caution">
    <text evidence="2">The sequence shown here is derived from an EMBL/GenBank/DDBJ whole genome shotgun (WGS) entry which is preliminary data.</text>
</comment>
<organism evidence="2 3">
    <name type="scientific">Dunaliella salina</name>
    <name type="common">Green alga</name>
    <name type="synonym">Protococcus salinus</name>
    <dbReference type="NCBI Taxonomy" id="3046"/>
    <lineage>
        <taxon>Eukaryota</taxon>
        <taxon>Viridiplantae</taxon>
        <taxon>Chlorophyta</taxon>
        <taxon>core chlorophytes</taxon>
        <taxon>Chlorophyceae</taxon>
        <taxon>CS clade</taxon>
        <taxon>Chlamydomonadales</taxon>
        <taxon>Dunaliellaceae</taxon>
        <taxon>Dunaliella</taxon>
    </lineage>
</organism>
<dbReference type="Proteomes" id="UP000815325">
    <property type="component" value="Unassembled WGS sequence"/>
</dbReference>
<keyword evidence="3" id="KW-1185">Reference proteome</keyword>
<feature type="region of interest" description="Disordered" evidence="1">
    <location>
        <begin position="83"/>
        <end position="107"/>
    </location>
</feature>